<dbReference type="OrthoDB" id="8912519at2"/>
<evidence type="ECO:0008006" key="3">
    <source>
        <dbReference type="Google" id="ProtNLM"/>
    </source>
</evidence>
<keyword evidence="2" id="KW-1185">Reference proteome</keyword>
<name>A0A238IZ04_9RHOB</name>
<proteinExistence type="predicted"/>
<dbReference type="RefSeq" id="WP_093973239.1">
    <property type="nucleotide sequence ID" value="NZ_FXXQ01000003.1"/>
</dbReference>
<organism evidence="1 2">
    <name type="scientific">Boseongicola aestuarii</name>
    <dbReference type="NCBI Taxonomy" id="1470561"/>
    <lineage>
        <taxon>Bacteria</taxon>
        <taxon>Pseudomonadati</taxon>
        <taxon>Pseudomonadota</taxon>
        <taxon>Alphaproteobacteria</taxon>
        <taxon>Rhodobacterales</taxon>
        <taxon>Paracoccaceae</taxon>
        <taxon>Boseongicola</taxon>
    </lineage>
</organism>
<evidence type="ECO:0000313" key="2">
    <source>
        <dbReference type="Proteomes" id="UP000201838"/>
    </source>
</evidence>
<dbReference type="AlphaFoldDB" id="A0A238IZ04"/>
<accession>A0A238IZ04</accession>
<protein>
    <recommendedName>
        <fullName evidence="3">DUF4440 domain-containing protein</fullName>
    </recommendedName>
</protein>
<reference evidence="1 2" key="1">
    <citation type="submission" date="2017-05" db="EMBL/GenBank/DDBJ databases">
        <authorList>
            <person name="Song R."/>
            <person name="Chenine A.L."/>
            <person name="Ruprecht R.M."/>
        </authorList>
    </citation>
    <scope>NUCLEOTIDE SEQUENCE [LARGE SCALE GENOMIC DNA]</scope>
    <source>
        <strain evidence="1 2">CECT 8489</strain>
    </source>
</reference>
<dbReference type="Proteomes" id="UP000201838">
    <property type="component" value="Unassembled WGS sequence"/>
</dbReference>
<gene>
    <name evidence="1" type="ORF">BOA8489_01367</name>
</gene>
<sequence>MEGTTLKDFPKLYRDTWQGVIDGSFGCEELNRFFHIPCHMILTDGQPVDITTATDLLAFNEQRRAAFLAGGVATARLCGSDLTTQGSHTALITANWELLRADGSLERSWRHFYTMIRPARSWVIVVSAFRSGS</sequence>
<evidence type="ECO:0000313" key="1">
    <source>
        <dbReference type="EMBL" id="SMX23263.1"/>
    </source>
</evidence>
<dbReference type="EMBL" id="FXXQ01000003">
    <property type="protein sequence ID" value="SMX23263.1"/>
    <property type="molecule type" value="Genomic_DNA"/>
</dbReference>